<evidence type="ECO:0000313" key="2">
    <source>
        <dbReference type="EMBL" id="MCB2379524.1"/>
    </source>
</evidence>
<organism evidence="2 3">
    <name type="scientific">Hymenobacter nitidus</name>
    <dbReference type="NCBI Taxonomy" id="2880929"/>
    <lineage>
        <taxon>Bacteria</taxon>
        <taxon>Pseudomonadati</taxon>
        <taxon>Bacteroidota</taxon>
        <taxon>Cytophagia</taxon>
        <taxon>Cytophagales</taxon>
        <taxon>Hymenobacteraceae</taxon>
        <taxon>Hymenobacter</taxon>
    </lineage>
</organism>
<dbReference type="EMBL" id="JAJADQ010000010">
    <property type="protein sequence ID" value="MCB2379524.1"/>
    <property type="molecule type" value="Genomic_DNA"/>
</dbReference>
<dbReference type="RefSeq" id="WP_226188537.1">
    <property type="nucleotide sequence ID" value="NZ_JAJADQ010000010.1"/>
</dbReference>
<feature type="chain" id="PRO_5046308729" evidence="1">
    <location>
        <begin position="18"/>
        <end position="245"/>
    </location>
</feature>
<proteinExistence type="predicted"/>
<gene>
    <name evidence="2" type="ORF">LGH70_18145</name>
</gene>
<name>A0ABS8AKK7_9BACT</name>
<evidence type="ECO:0000256" key="1">
    <source>
        <dbReference type="SAM" id="SignalP"/>
    </source>
</evidence>
<keyword evidence="1" id="KW-0732">Signal</keyword>
<keyword evidence="3" id="KW-1185">Reference proteome</keyword>
<evidence type="ECO:0000313" key="3">
    <source>
        <dbReference type="Proteomes" id="UP001165297"/>
    </source>
</evidence>
<reference evidence="2" key="1">
    <citation type="submission" date="2021-10" db="EMBL/GenBank/DDBJ databases">
        <authorList>
            <person name="Dean J.D."/>
            <person name="Kim M.K."/>
            <person name="Newey C.N."/>
            <person name="Stoker T.S."/>
            <person name="Thompson D.W."/>
            <person name="Grose J.H."/>
        </authorList>
    </citation>
    <scope>NUCLEOTIDE SEQUENCE</scope>
    <source>
        <strain evidence="2">BT635</strain>
    </source>
</reference>
<sequence length="245" mass="27145">MKLLLLPVLLASLLATPPTPTLKPAARKAPAAASSATLVRRLNLASLWLVSAREAEAQTMLGCMGPQYRPFDLVYEKVVRDGKNPALYHVQGKSRERERILPFRGTITVTSLRKVKAPVHYRAVGRFRLAEIGQEEGAGTFAGTFTATFSQTPQGLAYLPGRTYWWAEGPAGEGTTFTSTWTSPTHPQPLKLVWASNFMNIADSIMDGFSVGERGPGINRKYARVGWSRFWENDEWWVEEPGPVL</sequence>
<accession>A0ABS8AKK7</accession>
<protein>
    <submittedName>
        <fullName evidence="2">Uncharacterized protein</fullName>
    </submittedName>
</protein>
<comment type="caution">
    <text evidence="2">The sequence shown here is derived from an EMBL/GenBank/DDBJ whole genome shotgun (WGS) entry which is preliminary data.</text>
</comment>
<dbReference type="Proteomes" id="UP001165297">
    <property type="component" value="Unassembled WGS sequence"/>
</dbReference>
<feature type="signal peptide" evidence="1">
    <location>
        <begin position="1"/>
        <end position="17"/>
    </location>
</feature>